<name>A0ABW5E5E6_9BACT</name>
<protein>
    <submittedName>
        <fullName evidence="2">Uncharacterized protein</fullName>
    </submittedName>
</protein>
<comment type="caution">
    <text evidence="2">The sequence shown here is derived from an EMBL/GenBank/DDBJ whole genome shotgun (WGS) entry which is preliminary data.</text>
</comment>
<keyword evidence="3" id="KW-1185">Reference proteome</keyword>
<evidence type="ECO:0000256" key="1">
    <source>
        <dbReference type="SAM" id="SignalP"/>
    </source>
</evidence>
<evidence type="ECO:0000313" key="2">
    <source>
        <dbReference type="EMBL" id="MFD2275669.1"/>
    </source>
</evidence>
<keyword evidence="1" id="KW-0732">Signal</keyword>
<feature type="chain" id="PRO_5046873450" evidence="1">
    <location>
        <begin position="21"/>
        <end position="187"/>
    </location>
</feature>
<gene>
    <name evidence="2" type="ORF">ACFSQZ_04235</name>
</gene>
<reference evidence="3" key="1">
    <citation type="journal article" date="2019" name="Int. J. Syst. Evol. Microbiol.">
        <title>The Global Catalogue of Microorganisms (GCM) 10K type strain sequencing project: providing services to taxonomists for standard genome sequencing and annotation.</title>
        <authorList>
            <consortium name="The Broad Institute Genomics Platform"/>
            <consortium name="The Broad Institute Genome Sequencing Center for Infectious Disease"/>
            <person name="Wu L."/>
            <person name="Ma J."/>
        </authorList>
    </citation>
    <scope>NUCLEOTIDE SEQUENCE [LARGE SCALE GENOMIC DNA]</scope>
    <source>
        <strain evidence="3">JCM 16545</strain>
    </source>
</reference>
<feature type="signal peptide" evidence="1">
    <location>
        <begin position="1"/>
        <end position="20"/>
    </location>
</feature>
<proteinExistence type="predicted"/>
<sequence>MKNLLLVISFWLVACALSQAQALLSPPFGLKWGDSPQKLFDWADNQKLDVTLSLPGHQRNERHVIIKNSKGNLPSHEASSLEARFNQGKLYEVTLNFADPQWSLSTAKMKWNEARRALTAQHGQFKLSGKKRDTSTDKFVTDSVSYHIEPVSGLFLMMSYTELRDSLRNTSKARFSLIYHNDNVVKR</sequence>
<organism evidence="2 3">
    <name type="scientific">Rubritalea spongiae</name>
    <dbReference type="NCBI Taxonomy" id="430797"/>
    <lineage>
        <taxon>Bacteria</taxon>
        <taxon>Pseudomonadati</taxon>
        <taxon>Verrucomicrobiota</taxon>
        <taxon>Verrucomicrobiia</taxon>
        <taxon>Verrucomicrobiales</taxon>
        <taxon>Rubritaleaceae</taxon>
        <taxon>Rubritalea</taxon>
    </lineage>
</organism>
<dbReference type="EMBL" id="JBHUJC010000011">
    <property type="protein sequence ID" value="MFD2275669.1"/>
    <property type="molecule type" value="Genomic_DNA"/>
</dbReference>
<dbReference type="Proteomes" id="UP001597297">
    <property type="component" value="Unassembled WGS sequence"/>
</dbReference>
<dbReference type="PROSITE" id="PS51257">
    <property type="entry name" value="PROKAR_LIPOPROTEIN"/>
    <property type="match status" value="1"/>
</dbReference>
<accession>A0ABW5E5E6</accession>
<evidence type="ECO:0000313" key="3">
    <source>
        <dbReference type="Proteomes" id="UP001597297"/>
    </source>
</evidence>
<dbReference type="RefSeq" id="WP_377094809.1">
    <property type="nucleotide sequence ID" value="NZ_JBHSJM010000001.1"/>
</dbReference>